<dbReference type="Gene3D" id="3.30.1520.10">
    <property type="entry name" value="Phox-like domain"/>
    <property type="match status" value="1"/>
</dbReference>
<dbReference type="GO" id="GO:0006897">
    <property type="term" value="P:endocytosis"/>
    <property type="evidence" value="ECO:0007669"/>
    <property type="project" value="TreeGrafter"/>
</dbReference>
<dbReference type="SUPFAM" id="SSF50044">
    <property type="entry name" value="SH3-domain"/>
    <property type="match status" value="1"/>
</dbReference>
<keyword evidence="4" id="KW-0472">Membrane</keyword>
<protein>
    <recommendedName>
        <fullName evidence="13">Sorting nexin</fullName>
    </recommendedName>
</protein>
<proteinExistence type="inferred from homology"/>
<dbReference type="GO" id="GO:0097320">
    <property type="term" value="P:plasma membrane tubulation"/>
    <property type="evidence" value="ECO:0007669"/>
    <property type="project" value="TreeGrafter"/>
</dbReference>
<evidence type="ECO:0000313" key="10">
    <source>
        <dbReference type="EMBL" id="CAF1032662.1"/>
    </source>
</evidence>
<dbReference type="Proteomes" id="UP000663868">
    <property type="component" value="Unassembled WGS sequence"/>
</dbReference>
<dbReference type="InterPro" id="IPR001452">
    <property type="entry name" value="SH3_domain"/>
</dbReference>
<gene>
    <name evidence="10" type="ORF">IZO911_LOCUS19340</name>
    <name evidence="11" type="ORF">KXQ929_LOCUS9690</name>
</gene>
<feature type="domain" description="SH3" evidence="8">
    <location>
        <begin position="3"/>
        <end position="64"/>
    </location>
</feature>
<dbReference type="Pfam" id="PF00787">
    <property type="entry name" value="PX"/>
    <property type="match status" value="1"/>
</dbReference>
<dbReference type="InterPro" id="IPR036028">
    <property type="entry name" value="SH3-like_dom_sf"/>
</dbReference>
<feature type="region of interest" description="Disordered" evidence="7">
    <location>
        <begin position="120"/>
        <end position="139"/>
    </location>
</feature>
<dbReference type="PANTHER" id="PTHR45827">
    <property type="entry name" value="SORTING NEXIN"/>
    <property type="match status" value="1"/>
</dbReference>
<dbReference type="Pfam" id="PF00018">
    <property type="entry name" value="SH3_1"/>
    <property type="match status" value="1"/>
</dbReference>
<evidence type="ECO:0000256" key="3">
    <source>
        <dbReference type="ARBA" id="ARBA00022443"/>
    </source>
</evidence>
<dbReference type="PANTHER" id="PTHR45827:SF1">
    <property type="entry name" value="SORTING NEXIN"/>
    <property type="match status" value="1"/>
</dbReference>
<dbReference type="SMART" id="SM00326">
    <property type="entry name" value="SH3"/>
    <property type="match status" value="1"/>
</dbReference>
<feature type="compositionally biased region" description="Basic and acidic residues" evidence="7">
    <location>
        <begin position="338"/>
        <end position="350"/>
    </location>
</feature>
<evidence type="ECO:0000313" key="12">
    <source>
        <dbReference type="Proteomes" id="UP000663868"/>
    </source>
</evidence>
<feature type="region of interest" description="Disordered" evidence="7">
    <location>
        <begin position="282"/>
        <end position="385"/>
    </location>
</feature>
<dbReference type="EMBL" id="CAJOBB010000446">
    <property type="protein sequence ID" value="CAF3681250.1"/>
    <property type="molecule type" value="Genomic_DNA"/>
</dbReference>
<dbReference type="SUPFAM" id="SSF64268">
    <property type="entry name" value="PX domain"/>
    <property type="match status" value="1"/>
</dbReference>
<dbReference type="EMBL" id="CAJNOE010000192">
    <property type="protein sequence ID" value="CAF1032662.1"/>
    <property type="molecule type" value="Genomic_DNA"/>
</dbReference>
<dbReference type="InterPro" id="IPR001683">
    <property type="entry name" value="PX_dom"/>
</dbReference>
<dbReference type="GO" id="GO:0016197">
    <property type="term" value="P:endosomal transport"/>
    <property type="evidence" value="ECO:0007669"/>
    <property type="project" value="TreeGrafter"/>
</dbReference>
<evidence type="ECO:0000256" key="7">
    <source>
        <dbReference type="SAM" id="MobiDB-lite"/>
    </source>
</evidence>
<evidence type="ECO:0000256" key="2">
    <source>
        <dbReference type="ARBA" id="ARBA00010883"/>
    </source>
</evidence>
<dbReference type="InterPro" id="IPR036871">
    <property type="entry name" value="PX_dom_sf"/>
</dbReference>
<organism evidence="11 12">
    <name type="scientific">Adineta steineri</name>
    <dbReference type="NCBI Taxonomy" id="433720"/>
    <lineage>
        <taxon>Eukaryota</taxon>
        <taxon>Metazoa</taxon>
        <taxon>Spiralia</taxon>
        <taxon>Gnathifera</taxon>
        <taxon>Rotifera</taxon>
        <taxon>Eurotatoria</taxon>
        <taxon>Bdelloidea</taxon>
        <taxon>Adinetida</taxon>
        <taxon>Adinetidae</taxon>
        <taxon>Adineta</taxon>
    </lineage>
</organism>
<keyword evidence="5" id="KW-0968">Cytoplasmic vesicle</keyword>
<dbReference type="FunFam" id="3.30.1520.10:FF:000004">
    <property type="entry name" value="Sorting nexin"/>
    <property type="match status" value="1"/>
</dbReference>
<dbReference type="GO" id="GO:0005886">
    <property type="term" value="C:plasma membrane"/>
    <property type="evidence" value="ECO:0007669"/>
    <property type="project" value="TreeGrafter"/>
</dbReference>
<evidence type="ECO:0008006" key="13">
    <source>
        <dbReference type="Google" id="ProtNLM"/>
    </source>
</evidence>
<dbReference type="Pfam" id="PF10456">
    <property type="entry name" value="BAR_3_WASP_bdg"/>
    <property type="match status" value="1"/>
</dbReference>
<evidence type="ECO:0000259" key="9">
    <source>
        <dbReference type="PROSITE" id="PS50195"/>
    </source>
</evidence>
<evidence type="ECO:0000256" key="6">
    <source>
        <dbReference type="PROSITE-ProRule" id="PRU00192"/>
    </source>
</evidence>
<dbReference type="InterPro" id="IPR027267">
    <property type="entry name" value="AH/BAR_dom_sf"/>
</dbReference>
<comment type="caution">
    <text evidence="11">The sequence shown here is derived from an EMBL/GenBank/DDBJ whole genome shotgun (WGS) entry which is preliminary data.</text>
</comment>
<feature type="compositionally biased region" description="Polar residues" evidence="7">
    <location>
        <begin position="126"/>
        <end position="137"/>
    </location>
</feature>
<feature type="domain" description="PX" evidence="9">
    <location>
        <begin position="429"/>
        <end position="540"/>
    </location>
</feature>
<dbReference type="GO" id="GO:0035091">
    <property type="term" value="F:phosphatidylinositol binding"/>
    <property type="evidence" value="ECO:0007669"/>
    <property type="project" value="InterPro"/>
</dbReference>
<accession>A0A818T2T2</accession>
<dbReference type="InterPro" id="IPR019497">
    <property type="entry name" value="Sorting_nexin_WASP-bd-dom"/>
</dbReference>
<dbReference type="Gene3D" id="1.20.1270.60">
    <property type="entry name" value="Arfaptin homology (AH) domain/BAR domain"/>
    <property type="match status" value="1"/>
</dbReference>
<comment type="similarity">
    <text evidence="2">Belongs to the sorting nexin family.</text>
</comment>
<evidence type="ECO:0000256" key="5">
    <source>
        <dbReference type="ARBA" id="ARBA00023329"/>
    </source>
</evidence>
<reference evidence="11" key="1">
    <citation type="submission" date="2021-02" db="EMBL/GenBank/DDBJ databases">
        <authorList>
            <person name="Nowell W R."/>
        </authorList>
    </citation>
    <scope>NUCLEOTIDE SEQUENCE</scope>
</reference>
<dbReference type="PROSITE" id="PS50002">
    <property type="entry name" value="SH3"/>
    <property type="match status" value="1"/>
</dbReference>
<dbReference type="AlphaFoldDB" id="A0A818T2T2"/>
<name>A0A818T2T2_9BILA</name>
<sequence length="774" mass="87056">MATNSFQARAIYDFVGESSTELSFNAGEIFLIDSTTAEQQWWRAQNSAGQVGDIPATYVERIYDNTQEPIQEPPAPANTYDYTSSDAMNNNLYVQPLPQTNVEPITGEQSQLYTNLDSDFNWPSAEPTSVQTDQANHSNEREISFQSSFDSSLSSLATNQNTFNATPDQYITVIDPSPSIESVPATLINPFSTQNTASNQQQDLWYTGYLEPSQVVTTTTTTNPPPSSNVLSPFGYTQSMPSQQQNYDTSFMFPPTTSLDENLYEIPKPFIPSTITNQSTTIQSAPFIPPSPSDNLMSPVSPVIPTPSKLNTENSLVSPSPKPKSEKSNFFTLRRQKTKPEAVSHSNKEEFDSDLESSGSLKPNTTLNRQSTPGADTKAPTRPRLFDKHGIDNYILHGSKAKVDERVDIGFDEKSGYVYWLPNAKTPPFSCKIEDSAKGTKLGGLKSFTEYKIHAQISNGRVVSRRYKQFEWLHEQLVNKFRFICVPPLPGKQIAGRFENEFIEERRRQLELWLNRICHHPVLCASFPVQHFVTCELTEKNNKDWKAGKRKSEKDELREAAWLHCVTHTQSNLTEAQIATQIDAFAQQQPGLETHLKNLNQGLIKYLERHAEIYKPDMQRLGELFSKVFIALQTDASTIGNQELSLSVSKISASFQGIAELYKTKGSESVRNFNERIQEYIGLLACFPLILNIQRSASECIKSVQQRGPTATPDFSGAIHRGQVFNYVVLAEINFFQKDKVNDLNLYLKSLLHEQIQFYENITVELRAAAATFD</sequence>
<evidence type="ECO:0000259" key="8">
    <source>
        <dbReference type="PROSITE" id="PS50002"/>
    </source>
</evidence>
<dbReference type="SMART" id="SM00312">
    <property type="entry name" value="PX"/>
    <property type="match status" value="1"/>
</dbReference>
<evidence type="ECO:0000256" key="1">
    <source>
        <dbReference type="ARBA" id="ARBA00004156"/>
    </source>
</evidence>
<dbReference type="GO" id="GO:0030659">
    <property type="term" value="C:cytoplasmic vesicle membrane"/>
    <property type="evidence" value="ECO:0007669"/>
    <property type="project" value="UniProtKB-SubCell"/>
</dbReference>
<dbReference type="Gene3D" id="2.30.30.40">
    <property type="entry name" value="SH3 Domains"/>
    <property type="match status" value="1"/>
</dbReference>
<dbReference type="Proteomes" id="UP000663860">
    <property type="component" value="Unassembled WGS sequence"/>
</dbReference>
<comment type="subcellular location">
    <subcellularLocation>
        <location evidence="1">Cytoplasmic vesicle membrane</location>
    </subcellularLocation>
</comment>
<feature type="compositionally biased region" description="Polar residues" evidence="7">
    <location>
        <begin position="308"/>
        <end position="317"/>
    </location>
</feature>
<keyword evidence="3 6" id="KW-0728">SH3 domain</keyword>
<dbReference type="PROSITE" id="PS50195">
    <property type="entry name" value="PX"/>
    <property type="match status" value="1"/>
</dbReference>
<feature type="compositionally biased region" description="Polar residues" evidence="7">
    <location>
        <begin position="356"/>
        <end position="374"/>
    </location>
</feature>
<evidence type="ECO:0000313" key="11">
    <source>
        <dbReference type="EMBL" id="CAF3681250.1"/>
    </source>
</evidence>
<evidence type="ECO:0000256" key="4">
    <source>
        <dbReference type="ARBA" id="ARBA00023136"/>
    </source>
</evidence>